<evidence type="ECO:0000256" key="7">
    <source>
        <dbReference type="RuleBase" id="RU363032"/>
    </source>
</evidence>
<feature type="transmembrane region" description="Helical" evidence="7">
    <location>
        <begin position="20"/>
        <end position="42"/>
    </location>
</feature>
<feature type="transmembrane region" description="Helical" evidence="7">
    <location>
        <begin position="202"/>
        <end position="224"/>
    </location>
</feature>
<dbReference type="CDD" id="cd06261">
    <property type="entry name" value="TM_PBP2"/>
    <property type="match status" value="1"/>
</dbReference>
<dbReference type="EMBL" id="JAWDIP010000003">
    <property type="protein sequence ID" value="MDY0393357.1"/>
    <property type="molecule type" value="Genomic_DNA"/>
</dbReference>
<evidence type="ECO:0000313" key="10">
    <source>
        <dbReference type="Proteomes" id="UP001281447"/>
    </source>
</evidence>
<evidence type="ECO:0000256" key="3">
    <source>
        <dbReference type="ARBA" id="ARBA00022475"/>
    </source>
</evidence>
<sequence>MEARKVPMKMHTRQAMIAYVFLSIPLLFFLGIRILPTVYAFIMSFSVQDADGFSIENYVRLLHDPIFWRSVWNTFLYLIITVPLQLVFGLLIALGIEQVTRFKWFYRIVFFLPYMTSIVAVSWVWRLMYDSNIGVLNQILKALHIPQQGWLSDPDQALFAVSAMLIWQMTGFAMLIFLAGLQAIPRQYYEAAEIDGASKWKSFWKITFPLLNPTILFLTVIGAIQSLQTFTQIVNLTGGSSGSIGGPLHSTSSIVVYMYKQGFRDYNMEYASAITVVLFIMIMIVTLIQLKVLNRNTDL</sequence>
<dbReference type="Pfam" id="PF00528">
    <property type="entry name" value="BPD_transp_1"/>
    <property type="match status" value="1"/>
</dbReference>
<keyword evidence="4 7" id="KW-0812">Transmembrane</keyword>
<name>A0ABU5C222_9BACI</name>
<dbReference type="SUPFAM" id="SSF161098">
    <property type="entry name" value="MetI-like"/>
    <property type="match status" value="1"/>
</dbReference>
<dbReference type="PROSITE" id="PS50928">
    <property type="entry name" value="ABC_TM1"/>
    <property type="match status" value="1"/>
</dbReference>
<dbReference type="InterPro" id="IPR000515">
    <property type="entry name" value="MetI-like"/>
</dbReference>
<comment type="subcellular location">
    <subcellularLocation>
        <location evidence="1 7">Cell membrane</location>
        <topology evidence="1 7">Multi-pass membrane protein</topology>
    </subcellularLocation>
</comment>
<dbReference type="InterPro" id="IPR035906">
    <property type="entry name" value="MetI-like_sf"/>
</dbReference>
<keyword evidence="3" id="KW-1003">Cell membrane</keyword>
<dbReference type="PANTHER" id="PTHR30193:SF37">
    <property type="entry name" value="INNER MEMBRANE ABC TRANSPORTER PERMEASE PROTEIN YCJO"/>
    <property type="match status" value="1"/>
</dbReference>
<dbReference type="Gene3D" id="1.10.3720.10">
    <property type="entry name" value="MetI-like"/>
    <property type="match status" value="1"/>
</dbReference>
<evidence type="ECO:0000256" key="4">
    <source>
        <dbReference type="ARBA" id="ARBA00022692"/>
    </source>
</evidence>
<feature type="transmembrane region" description="Helical" evidence="7">
    <location>
        <begin position="157"/>
        <end position="181"/>
    </location>
</feature>
<evidence type="ECO:0000259" key="8">
    <source>
        <dbReference type="PROSITE" id="PS50928"/>
    </source>
</evidence>
<evidence type="ECO:0000256" key="1">
    <source>
        <dbReference type="ARBA" id="ARBA00004651"/>
    </source>
</evidence>
<feature type="transmembrane region" description="Helical" evidence="7">
    <location>
        <begin position="270"/>
        <end position="290"/>
    </location>
</feature>
<dbReference type="InterPro" id="IPR051393">
    <property type="entry name" value="ABC_transporter_permease"/>
</dbReference>
<keyword evidence="2 7" id="KW-0813">Transport</keyword>
<feature type="transmembrane region" description="Helical" evidence="7">
    <location>
        <begin position="108"/>
        <end position="125"/>
    </location>
</feature>
<comment type="caution">
    <text evidence="9">The sequence shown here is derived from an EMBL/GenBank/DDBJ whole genome shotgun (WGS) entry which is preliminary data.</text>
</comment>
<gene>
    <name evidence="9" type="ORF">RWE15_01620</name>
</gene>
<keyword evidence="10" id="KW-1185">Reference proteome</keyword>
<organism evidence="9 10">
    <name type="scientific">Tigheibacillus halophilus</name>
    <dbReference type="NCBI Taxonomy" id="361280"/>
    <lineage>
        <taxon>Bacteria</taxon>
        <taxon>Bacillati</taxon>
        <taxon>Bacillota</taxon>
        <taxon>Bacilli</taxon>
        <taxon>Bacillales</taxon>
        <taxon>Bacillaceae</taxon>
        <taxon>Tigheibacillus</taxon>
    </lineage>
</organism>
<comment type="similarity">
    <text evidence="7">Belongs to the binding-protein-dependent transport system permease family.</text>
</comment>
<feature type="domain" description="ABC transmembrane type-1" evidence="8">
    <location>
        <begin position="71"/>
        <end position="289"/>
    </location>
</feature>
<proteinExistence type="inferred from homology"/>
<feature type="transmembrane region" description="Helical" evidence="7">
    <location>
        <begin position="75"/>
        <end position="96"/>
    </location>
</feature>
<keyword evidence="6 7" id="KW-0472">Membrane</keyword>
<accession>A0ABU5C222</accession>
<evidence type="ECO:0000313" key="9">
    <source>
        <dbReference type="EMBL" id="MDY0393357.1"/>
    </source>
</evidence>
<protein>
    <submittedName>
        <fullName evidence="9">Sugar ABC transporter permease</fullName>
    </submittedName>
</protein>
<dbReference type="Proteomes" id="UP001281447">
    <property type="component" value="Unassembled WGS sequence"/>
</dbReference>
<evidence type="ECO:0000256" key="5">
    <source>
        <dbReference type="ARBA" id="ARBA00022989"/>
    </source>
</evidence>
<dbReference type="PANTHER" id="PTHR30193">
    <property type="entry name" value="ABC TRANSPORTER PERMEASE PROTEIN"/>
    <property type="match status" value="1"/>
</dbReference>
<reference evidence="9 10" key="1">
    <citation type="submission" date="2023-10" db="EMBL/GenBank/DDBJ databases">
        <title>Virgibacillus halophilus 5B73C genome.</title>
        <authorList>
            <person name="Miliotis G."/>
            <person name="Sengupta P."/>
            <person name="Hameed A."/>
            <person name="Chuvochina M."/>
            <person name="Mcdonagh F."/>
            <person name="Simpson A.C."/>
            <person name="Singh N.K."/>
            <person name="Rekha P.D."/>
            <person name="Raman K."/>
            <person name="Hugenholtz P."/>
            <person name="Venkateswaran K."/>
        </authorList>
    </citation>
    <scope>NUCLEOTIDE SEQUENCE [LARGE SCALE GENOMIC DNA]</scope>
    <source>
        <strain evidence="9 10">5B73C</strain>
    </source>
</reference>
<keyword evidence="5 7" id="KW-1133">Transmembrane helix</keyword>
<evidence type="ECO:0000256" key="2">
    <source>
        <dbReference type="ARBA" id="ARBA00022448"/>
    </source>
</evidence>
<evidence type="ECO:0000256" key="6">
    <source>
        <dbReference type="ARBA" id="ARBA00023136"/>
    </source>
</evidence>